<keyword evidence="2" id="KW-1185">Reference proteome</keyword>
<evidence type="ECO:0000313" key="1">
    <source>
        <dbReference type="EnsemblMetazoa" id="ENSAATROPP002312"/>
    </source>
</evidence>
<accession>A0AAG5CTY7</accession>
<dbReference type="AlphaFoldDB" id="A0AAG5CTY7"/>
<proteinExistence type="predicted"/>
<sequence length="70" mass="8154">MTTRTRITWHRYKVHRGVPPDERGREINHTRSRTIMGSPRKGANVPIASRRRLLAALLETDFIVKPSYTK</sequence>
<protein>
    <submittedName>
        <fullName evidence="1">Uncharacterized protein</fullName>
    </submittedName>
</protein>
<evidence type="ECO:0000313" key="2">
    <source>
        <dbReference type="Proteomes" id="UP000075880"/>
    </source>
</evidence>
<organism evidence="1 2">
    <name type="scientific">Anopheles atroparvus</name>
    <name type="common">European mosquito</name>
    <dbReference type="NCBI Taxonomy" id="41427"/>
    <lineage>
        <taxon>Eukaryota</taxon>
        <taxon>Metazoa</taxon>
        <taxon>Ecdysozoa</taxon>
        <taxon>Arthropoda</taxon>
        <taxon>Hexapoda</taxon>
        <taxon>Insecta</taxon>
        <taxon>Pterygota</taxon>
        <taxon>Neoptera</taxon>
        <taxon>Endopterygota</taxon>
        <taxon>Diptera</taxon>
        <taxon>Nematocera</taxon>
        <taxon>Culicoidea</taxon>
        <taxon>Culicidae</taxon>
        <taxon>Anophelinae</taxon>
        <taxon>Anopheles</taxon>
    </lineage>
</organism>
<name>A0AAG5CTY7_ANOAO</name>
<dbReference type="EnsemblMetazoa" id="ENSAATROPT002411">
    <property type="protein sequence ID" value="ENSAATROPP002312"/>
    <property type="gene ID" value="ENSAATROPG001898"/>
</dbReference>
<reference evidence="1" key="1">
    <citation type="submission" date="2024-04" db="UniProtKB">
        <authorList>
            <consortium name="EnsemblMetazoa"/>
        </authorList>
    </citation>
    <scope>IDENTIFICATION</scope>
    <source>
        <strain evidence="1">EBRO</strain>
    </source>
</reference>
<dbReference type="Proteomes" id="UP000075880">
    <property type="component" value="Unassembled WGS sequence"/>
</dbReference>